<dbReference type="RefSeq" id="WP_088553416.1">
    <property type="nucleotide sequence ID" value="NZ_BDGJ01000042.1"/>
</dbReference>
<evidence type="ECO:0000256" key="1">
    <source>
        <dbReference type="SAM" id="Phobius"/>
    </source>
</evidence>
<feature type="domain" description="Nucleoside transporter/FeoB GTPase Gate" evidence="2">
    <location>
        <begin position="43"/>
        <end position="152"/>
    </location>
</feature>
<feature type="transmembrane region" description="Helical" evidence="1">
    <location>
        <begin position="91"/>
        <end position="112"/>
    </location>
</feature>
<sequence length="193" mass="20201">MINVIWAVMILTGILFAGMKGNAELVTITIFKEAFEGLITSLELIAIIAVWFGLSRVAEKAGLLTGLARLLTPLLRPLFPSVPPGHSSLGSIAMNLTANLLGLANAATPFGLKAMKELQELNHHPDTVTPAMITFLAINSTCVTLIPATAIALRANAGAAEPSSIIVPAALASGIATITVLALDRLLKRRGVF</sequence>
<keyword evidence="1" id="KW-0472">Membrane</keyword>
<feature type="transmembrane region" description="Helical" evidence="1">
    <location>
        <begin position="133"/>
        <end position="153"/>
    </location>
</feature>
<keyword evidence="1" id="KW-0812">Transmembrane</keyword>
<organism evidence="3 4">
    <name type="scientific">Calderihabitans maritimus</name>
    <dbReference type="NCBI Taxonomy" id="1246530"/>
    <lineage>
        <taxon>Bacteria</taxon>
        <taxon>Bacillati</taxon>
        <taxon>Bacillota</taxon>
        <taxon>Clostridia</taxon>
        <taxon>Neomoorellales</taxon>
        <taxon>Calderihabitantaceae</taxon>
        <taxon>Calderihabitans</taxon>
    </lineage>
</organism>
<dbReference type="Proteomes" id="UP000197032">
    <property type="component" value="Unassembled WGS sequence"/>
</dbReference>
<gene>
    <name evidence="3" type="ORF">KKC1_11330</name>
</gene>
<evidence type="ECO:0000313" key="3">
    <source>
        <dbReference type="EMBL" id="GAW91973.1"/>
    </source>
</evidence>
<protein>
    <submittedName>
        <fullName evidence="3">Spore maturation protein A</fullName>
    </submittedName>
</protein>
<dbReference type="OrthoDB" id="9782481at2"/>
<keyword evidence="4" id="KW-1185">Reference proteome</keyword>
<comment type="caution">
    <text evidence="3">The sequence shown here is derived from an EMBL/GenBank/DDBJ whole genome shotgun (WGS) entry which is preliminary data.</text>
</comment>
<dbReference type="InterPro" id="IPR011642">
    <property type="entry name" value="Gate_dom"/>
</dbReference>
<feature type="transmembrane region" description="Helical" evidence="1">
    <location>
        <begin position="35"/>
        <end position="54"/>
    </location>
</feature>
<accession>A0A1Z5HR11</accession>
<dbReference type="Pfam" id="PF07670">
    <property type="entry name" value="Gate"/>
    <property type="match status" value="1"/>
</dbReference>
<keyword evidence="1" id="KW-1133">Transmembrane helix</keyword>
<reference evidence="4" key="1">
    <citation type="journal article" date="2017" name="Appl. Environ. Microbiol.">
        <title>Genomic analysis of Calderihabitans maritimus KKC1, a thermophilic hydrogenogenic carboxydotrophic bacterium isolated from marine sediment.</title>
        <authorList>
            <person name="Omae K."/>
            <person name="Yoneda Y."/>
            <person name="Fukuyama Y."/>
            <person name="Yoshida T."/>
            <person name="Sako Y."/>
        </authorList>
    </citation>
    <scope>NUCLEOTIDE SEQUENCE [LARGE SCALE GENOMIC DNA]</scope>
    <source>
        <strain evidence="4">KKC1</strain>
    </source>
</reference>
<evidence type="ECO:0000259" key="2">
    <source>
        <dbReference type="Pfam" id="PF07670"/>
    </source>
</evidence>
<name>A0A1Z5HR11_9FIRM</name>
<evidence type="ECO:0000313" key="4">
    <source>
        <dbReference type="Proteomes" id="UP000197032"/>
    </source>
</evidence>
<proteinExistence type="predicted"/>
<feature type="transmembrane region" description="Helical" evidence="1">
    <location>
        <begin position="165"/>
        <end position="183"/>
    </location>
</feature>
<dbReference type="EMBL" id="BDGJ01000042">
    <property type="protein sequence ID" value="GAW91973.1"/>
    <property type="molecule type" value="Genomic_DNA"/>
</dbReference>
<dbReference type="AlphaFoldDB" id="A0A1Z5HR11"/>